<dbReference type="Proteomes" id="UP000030750">
    <property type="component" value="Unassembled WGS sequence"/>
</dbReference>
<dbReference type="VEuPathDB" id="ToxoDB:EBH_0085660"/>
<reference evidence="1" key="1">
    <citation type="submission" date="2013-10" db="EMBL/GenBank/DDBJ databases">
        <title>Genomic analysis of the causative agents of coccidiosis in chickens.</title>
        <authorList>
            <person name="Reid A.J."/>
            <person name="Blake D."/>
            <person name="Billington K."/>
            <person name="Browne H."/>
            <person name="Dunn M."/>
            <person name="Hung S."/>
            <person name="Kawahara F."/>
            <person name="Miranda-Saavedra D."/>
            <person name="Mourier T."/>
            <person name="Nagra H."/>
            <person name="Otto T.D."/>
            <person name="Rawlings N."/>
            <person name="Sanchez A."/>
            <person name="Sanders M."/>
            <person name="Subramaniam C."/>
            <person name="Tay Y."/>
            <person name="Dear P."/>
            <person name="Doerig C."/>
            <person name="Gruber A."/>
            <person name="Parkinson J."/>
            <person name="Shirley M."/>
            <person name="Wan K.L."/>
            <person name="Berriman M."/>
            <person name="Tomley F."/>
            <person name="Pain A."/>
        </authorList>
    </citation>
    <scope>NUCLEOTIDE SEQUENCE [LARGE SCALE GENOMIC DNA]</scope>
    <source>
        <strain evidence="1">Houghton</strain>
    </source>
</reference>
<name>U6M095_9EIME</name>
<dbReference type="AlphaFoldDB" id="U6M095"/>
<dbReference type="OrthoDB" id="348443at2759"/>
<evidence type="ECO:0000313" key="1">
    <source>
        <dbReference type="EMBL" id="CDJ54274.1"/>
    </source>
</evidence>
<organism evidence="1 2">
    <name type="scientific">Eimeria brunetti</name>
    <dbReference type="NCBI Taxonomy" id="51314"/>
    <lineage>
        <taxon>Eukaryota</taxon>
        <taxon>Sar</taxon>
        <taxon>Alveolata</taxon>
        <taxon>Apicomplexa</taxon>
        <taxon>Conoidasida</taxon>
        <taxon>Coccidia</taxon>
        <taxon>Eucoccidiorida</taxon>
        <taxon>Eimeriorina</taxon>
        <taxon>Eimeriidae</taxon>
        <taxon>Eimeria</taxon>
    </lineage>
</organism>
<accession>U6M095</accession>
<sequence length="153" mass="17456">MSLAERLCGYASARVPASVKTQQALRAMDTLGTIFLVLDALYCAAKVLRVGQIKQLWWPLIIRHIEGAKFVPKEIRAKTVKRVRNFDVAETLNLALESYKRGVRPSPLLVIGLKEELFCGAASSKFKEDQWNQWREDVIEWRRSIQAGVEEKK</sequence>
<proteinExistence type="predicted"/>
<gene>
    <name evidence="1" type="ORF">EBH_0085660</name>
</gene>
<dbReference type="EMBL" id="HG715053">
    <property type="protein sequence ID" value="CDJ54274.1"/>
    <property type="molecule type" value="Genomic_DNA"/>
</dbReference>
<keyword evidence="2" id="KW-1185">Reference proteome</keyword>
<protein>
    <submittedName>
        <fullName evidence="1">Uncharacterized protein</fullName>
    </submittedName>
</protein>
<reference evidence="1" key="2">
    <citation type="submission" date="2013-10" db="EMBL/GenBank/DDBJ databases">
        <authorList>
            <person name="Aslett M."/>
        </authorList>
    </citation>
    <scope>NUCLEOTIDE SEQUENCE [LARGE SCALE GENOMIC DNA]</scope>
    <source>
        <strain evidence="1">Houghton</strain>
    </source>
</reference>
<evidence type="ECO:0000313" key="2">
    <source>
        <dbReference type="Proteomes" id="UP000030750"/>
    </source>
</evidence>